<evidence type="ECO:0000313" key="6">
    <source>
        <dbReference type="EMBL" id="MFC0224601.1"/>
    </source>
</evidence>
<dbReference type="EMBL" id="JBHLXH010000003">
    <property type="protein sequence ID" value="MFC0224601.1"/>
    <property type="molecule type" value="Genomic_DNA"/>
</dbReference>
<evidence type="ECO:0000259" key="5">
    <source>
        <dbReference type="Pfam" id="PF18085"/>
    </source>
</evidence>
<keyword evidence="7" id="KW-1185">Reference proteome</keyword>
<keyword evidence="2" id="KW-0547">Nucleotide-binding</keyword>
<reference evidence="6 7" key="1">
    <citation type="submission" date="2024-09" db="EMBL/GenBank/DDBJ databases">
        <authorList>
            <person name="Sun Q."/>
            <person name="Mori K."/>
        </authorList>
    </citation>
    <scope>NUCLEOTIDE SEQUENCE [LARGE SCALE GENOMIC DNA]</scope>
    <source>
        <strain evidence="6 7">CCM 8654</strain>
    </source>
</reference>
<feature type="domain" description="Maltokinase N-terminal cap" evidence="5">
    <location>
        <begin position="21"/>
        <end position="102"/>
    </location>
</feature>
<evidence type="ECO:0000256" key="1">
    <source>
        <dbReference type="ARBA" id="ARBA00022679"/>
    </source>
</evidence>
<keyword evidence="4" id="KW-0067">ATP-binding</keyword>
<keyword evidence="1" id="KW-0808">Transferase</keyword>
<evidence type="ECO:0000256" key="3">
    <source>
        <dbReference type="ARBA" id="ARBA00022777"/>
    </source>
</evidence>
<dbReference type="Pfam" id="PF18085">
    <property type="entry name" value="Mak_N_cap"/>
    <property type="match status" value="1"/>
</dbReference>
<gene>
    <name evidence="6" type="ORF">ACFFJG_19085</name>
</gene>
<evidence type="ECO:0000256" key="4">
    <source>
        <dbReference type="ARBA" id="ARBA00022840"/>
    </source>
</evidence>
<comment type="caution">
    <text evidence="6">The sequence shown here is derived from an EMBL/GenBank/DDBJ whole genome shotgun (WGS) entry which is preliminary data.</text>
</comment>
<dbReference type="Proteomes" id="UP001589698">
    <property type="component" value="Unassembled WGS sequence"/>
</dbReference>
<evidence type="ECO:0000256" key="2">
    <source>
        <dbReference type="ARBA" id="ARBA00022741"/>
    </source>
</evidence>
<proteinExistence type="predicted"/>
<evidence type="ECO:0000313" key="7">
    <source>
        <dbReference type="Proteomes" id="UP001589698"/>
    </source>
</evidence>
<organism evidence="6 7">
    <name type="scientific">Nocardioides zeicaulis</name>
    <dbReference type="NCBI Taxonomy" id="1776857"/>
    <lineage>
        <taxon>Bacteria</taxon>
        <taxon>Bacillati</taxon>
        <taxon>Actinomycetota</taxon>
        <taxon>Actinomycetes</taxon>
        <taxon>Propionibacteriales</taxon>
        <taxon>Nocardioidaceae</taxon>
        <taxon>Nocardioides</taxon>
    </lineage>
</organism>
<dbReference type="InterPro" id="IPR040999">
    <property type="entry name" value="Mak_N_cap"/>
</dbReference>
<dbReference type="RefSeq" id="WP_378520384.1">
    <property type="nucleotide sequence ID" value="NZ_CBCSDI010000018.1"/>
</dbReference>
<keyword evidence="3" id="KW-0418">Kinase</keyword>
<accession>A0ABV6E6I0</accession>
<protein>
    <recommendedName>
        <fullName evidence="5">Maltokinase N-terminal cap domain-containing protein</fullName>
    </recommendedName>
</protein>
<sequence>MGIVHRGASLSPTKQEIVEGWLPTRGWAQGRTVAEKVGEYRLDDPAGEVGVETIVWRADDGALLQTPLTYRSEPLASAEEHLVATTEHSVLGTRWVYDGCGDPVWADTLVRAILTGGHETPMFFERDGERVDIPPRIEVSGSGSADASAPVTTVDGVRDEDAVTVVEAGGHTIALARVVGTPLGEGPQLTGTVAGEPDVHVWAALRDS</sequence>
<name>A0ABV6E6I0_9ACTN</name>